<evidence type="ECO:0000256" key="7">
    <source>
        <dbReference type="RuleBase" id="RU000716"/>
    </source>
</evidence>
<dbReference type="SUPFAM" id="SSF88659">
    <property type="entry name" value="Sigma3 and sigma4 domains of RNA polymerase sigma factors"/>
    <property type="match status" value="1"/>
</dbReference>
<dbReference type="Gene3D" id="3.10.450.50">
    <property type="match status" value="1"/>
</dbReference>
<proteinExistence type="inferred from homology"/>
<dbReference type="Pfam" id="PF08281">
    <property type="entry name" value="Sigma70_r4_2"/>
    <property type="match status" value="1"/>
</dbReference>
<dbReference type="InterPro" id="IPR000838">
    <property type="entry name" value="RNA_pol_sigma70_ECF_CS"/>
</dbReference>
<feature type="domain" description="RNA polymerase sigma-70 region 2" evidence="8">
    <location>
        <begin position="17"/>
        <end position="81"/>
    </location>
</feature>
<dbReference type="InterPro" id="IPR013325">
    <property type="entry name" value="RNA_pol_sigma_r2"/>
</dbReference>
<dbReference type="Pfam" id="PF04542">
    <property type="entry name" value="Sigma70_r2"/>
    <property type="match status" value="1"/>
</dbReference>
<evidence type="ECO:0000259" key="9">
    <source>
        <dbReference type="Pfam" id="PF08281"/>
    </source>
</evidence>
<dbReference type="Gene3D" id="1.10.1740.10">
    <property type="match status" value="1"/>
</dbReference>
<dbReference type="PANTHER" id="PTHR43133:SF65">
    <property type="entry name" value="ECF RNA POLYMERASE SIGMA FACTOR SIGG"/>
    <property type="match status" value="1"/>
</dbReference>
<dbReference type="InterPro" id="IPR039425">
    <property type="entry name" value="RNA_pol_sigma-70-like"/>
</dbReference>
<dbReference type="InterPro" id="IPR013324">
    <property type="entry name" value="RNA_pol_sigma_r3/r4-like"/>
</dbReference>
<evidence type="ECO:0000313" key="12">
    <source>
        <dbReference type="Proteomes" id="UP000432015"/>
    </source>
</evidence>
<feature type="domain" description="RNA polymerase sigma factor 70 region 4 type 2" evidence="9">
    <location>
        <begin position="137"/>
        <end position="188"/>
    </location>
</feature>
<evidence type="ECO:0000259" key="10">
    <source>
        <dbReference type="Pfam" id="PF12680"/>
    </source>
</evidence>
<dbReference type="PANTHER" id="PTHR43133">
    <property type="entry name" value="RNA POLYMERASE ECF-TYPE SIGMA FACTO"/>
    <property type="match status" value="1"/>
</dbReference>
<comment type="similarity">
    <text evidence="1 7">Belongs to the sigma-70 factor family. ECF subfamily.</text>
</comment>
<dbReference type="SUPFAM" id="SSF88946">
    <property type="entry name" value="Sigma2 domain of RNA polymerase sigma factors"/>
    <property type="match status" value="1"/>
</dbReference>
<evidence type="ECO:0000313" key="11">
    <source>
        <dbReference type="EMBL" id="MUN42840.1"/>
    </source>
</evidence>
<evidence type="ECO:0000256" key="6">
    <source>
        <dbReference type="ARBA" id="ARBA00023163"/>
    </source>
</evidence>
<keyword evidence="6 7" id="KW-0804">Transcription</keyword>
<dbReference type="InterPro" id="IPR014284">
    <property type="entry name" value="RNA_pol_sigma-70_dom"/>
</dbReference>
<keyword evidence="5 7" id="KW-0238">DNA-binding</keyword>
<evidence type="ECO:0000256" key="2">
    <source>
        <dbReference type="ARBA" id="ARBA00011344"/>
    </source>
</evidence>
<dbReference type="NCBIfam" id="NF006089">
    <property type="entry name" value="PRK08241.1"/>
    <property type="match status" value="1"/>
</dbReference>
<evidence type="ECO:0000259" key="8">
    <source>
        <dbReference type="Pfam" id="PF04542"/>
    </source>
</evidence>
<evidence type="ECO:0000256" key="4">
    <source>
        <dbReference type="ARBA" id="ARBA00023082"/>
    </source>
</evidence>
<dbReference type="GO" id="GO:0006950">
    <property type="term" value="P:response to stress"/>
    <property type="evidence" value="ECO:0007669"/>
    <property type="project" value="UniProtKB-ARBA"/>
</dbReference>
<organism evidence="11 12">
    <name type="scientific">Actinomadura litoris</name>
    <dbReference type="NCBI Taxonomy" id="2678616"/>
    <lineage>
        <taxon>Bacteria</taxon>
        <taxon>Bacillati</taxon>
        <taxon>Actinomycetota</taxon>
        <taxon>Actinomycetes</taxon>
        <taxon>Streptosporangiales</taxon>
        <taxon>Thermomonosporaceae</taxon>
        <taxon>Actinomadura</taxon>
    </lineage>
</organism>
<dbReference type="Proteomes" id="UP000432015">
    <property type="component" value="Unassembled WGS sequence"/>
</dbReference>
<keyword evidence="3 7" id="KW-0805">Transcription regulation</keyword>
<reference evidence="11 12" key="1">
    <citation type="submission" date="2019-11" db="EMBL/GenBank/DDBJ databases">
        <authorList>
            <person name="Cao P."/>
        </authorList>
    </citation>
    <scope>NUCLEOTIDE SEQUENCE [LARGE SCALE GENOMIC DNA]</scope>
    <source>
        <strain evidence="11 12">NEAU-AAG5</strain>
    </source>
</reference>
<dbReference type="GO" id="GO:0003677">
    <property type="term" value="F:DNA binding"/>
    <property type="evidence" value="ECO:0007669"/>
    <property type="project" value="UniProtKB-KW"/>
</dbReference>
<dbReference type="InterPro" id="IPR032710">
    <property type="entry name" value="NTF2-like_dom_sf"/>
</dbReference>
<comment type="subunit">
    <text evidence="2">Interacts transiently with the RNA polymerase catalytic core formed by RpoA, RpoB, RpoC and RpoZ (2 alpha, 1 beta, 1 beta' and 1 omega subunit) to form the RNA polymerase holoenzyme that can initiate transcription.</text>
</comment>
<comment type="caution">
    <text evidence="11">The sequence shown here is derived from an EMBL/GenBank/DDBJ whole genome shotgun (WGS) entry which is preliminary data.</text>
</comment>
<accession>A0A7K1LEI9</accession>
<dbReference type="PROSITE" id="PS01063">
    <property type="entry name" value="SIGMA70_ECF"/>
    <property type="match status" value="1"/>
</dbReference>
<evidence type="ECO:0000256" key="3">
    <source>
        <dbReference type="ARBA" id="ARBA00023015"/>
    </source>
</evidence>
<feature type="domain" description="SnoaL-like" evidence="10">
    <location>
        <begin position="213"/>
        <end position="318"/>
    </location>
</feature>
<dbReference type="Pfam" id="PF12680">
    <property type="entry name" value="SnoaL_2"/>
    <property type="match status" value="1"/>
</dbReference>
<evidence type="ECO:0000256" key="1">
    <source>
        <dbReference type="ARBA" id="ARBA00010641"/>
    </source>
</evidence>
<dbReference type="NCBIfam" id="TIGR02960">
    <property type="entry name" value="SigX5"/>
    <property type="match status" value="1"/>
</dbReference>
<gene>
    <name evidence="11" type="ORF">GNZ18_40555</name>
</gene>
<dbReference type="NCBIfam" id="TIGR02937">
    <property type="entry name" value="sigma70-ECF"/>
    <property type="match status" value="1"/>
</dbReference>
<keyword evidence="12" id="KW-1185">Reference proteome</keyword>
<dbReference type="InterPro" id="IPR014305">
    <property type="entry name" value="RNA_pol_sigma-G_actinobac"/>
</dbReference>
<dbReference type="InterPro" id="IPR036388">
    <property type="entry name" value="WH-like_DNA-bd_sf"/>
</dbReference>
<dbReference type="AlphaFoldDB" id="A0A7K1LEI9"/>
<dbReference type="GO" id="GO:0016987">
    <property type="term" value="F:sigma factor activity"/>
    <property type="evidence" value="ECO:0007669"/>
    <property type="project" value="UniProtKB-KW"/>
</dbReference>
<dbReference type="RefSeq" id="WP_156222900.1">
    <property type="nucleotide sequence ID" value="NZ_WOFH01000027.1"/>
</dbReference>
<dbReference type="EMBL" id="WOFH01000027">
    <property type="protein sequence ID" value="MUN42840.1"/>
    <property type="molecule type" value="Genomic_DNA"/>
</dbReference>
<dbReference type="GO" id="GO:0006352">
    <property type="term" value="P:DNA-templated transcription initiation"/>
    <property type="evidence" value="ECO:0007669"/>
    <property type="project" value="InterPro"/>
</dbReference>
<dbReference type="InterPro" id="IPR013249">
    <property type="entry name" value="RNA_pol_sigma70_r4_t2"/>
</dbReference>
<dbReference type="SUPFAM" id="SSF54427">
    <property type="entry name" value="NTF2-like"/>
    <property type="match status" value="1"/>
</dbReference>
<protein>
    <recommendedName>
        <fullName evidence="7">RNA polymerase sigma factor</fullName>
    </recommendedName>
</protein>
<name>A0A7K1LEI9_9ACTN</name>
<sequence>MREDESPVVDETAFTALAEKHRHELQVHCYRMLGSIEDAEDLVQETFLRAWKKRDTFQGRATFRAWLYRIATNACLDFLSAHPRAPLPRRTAKPEAVKAGDEIPWLQPFPDGLLEPLMPGTAEPDAVVVAKETIELAFIAAIQHLSPKQRAVLLLRDVLGYPARDTSGILGTSVISVNSALQRARATLKERLPPRRAEWGAGDDPNAAERRLVQRYIAVMERGDLSTVAQAMAELMAEDIRVSMPPQPLYYGSRHDFYLGVSAYLDPDSPTYAGQWRSVPVHANLQPAVAHYIRPPGGEVFRAQVLDVLRVEEGTIKEITAFEGRLFPRFGLSLTLEEGR</sequence>
<evidence type="ECO:0000256" key="5">
    <source>
        <dbReference type="ARBA" id="ARBA00023125"/>
    </source>
</evidence>
<dbReference type="InterPro" id="IPR007627">
    <property type="entry name" value="RNA_pol_sigma70_r2"/>
</dbReference>
<keyword evidence="4 7" id="KW-0731">Sigma factor</keyword>
<dbReference type="Gene3D" id="1.10.10.10">
    <property type="entry name" value="Winged helix-like DNA-binding domain superfamily/Winged helix DNA-binding domain"/>
    <property type="match status" value="1"/>
</dbReference>
<dbReference type="InterPro" id="IPR037401">
    <property type="entry name" value="SnoaL-like"/>
</dbReference>